<sequence length="609" mass="64652">MIEKIKKHKKVSVSEEDSSSLLQRYAATTVLALLQEVAHCPDVKIDWESLVKNTSTGISNAREYQMLWRHLAYRHELLDNFGDSAHSLEDDSDLEYEVEAFPLVSTEVSMEAAACVKVLIASGLPSDSSLPNSSIVEAPLTINIPNGASSRAPSENSEATSSIQGTNITVPVSVQKQPLPTSTPAEGLDVNGSSNGTLPPRRKRKPWSEAEDLELIAAVQKFGEGNWANIVRADFMCDRTASQLSQRWAIIRKRRGNLNVGPNSAGSQLSEARRAAHHAMSLALDMPLKNLTAARPAGTNTTNSSVIPTPTAEAAVIGSSVIQGQDQSQQGLFLAKSSPVGLGSMVKSQVSSKKPSTTPTNGSDSVLRATAVAAGARIASPSDVASFIKATQAKNAVHIKPTAGYSGKSPVPSGVSTHSQTQTAVTITPTASNPGSVKAASPTVQHASSATSSNVLSEQPIAVIPILPNELQSKQGVKTAEEIEVRESGYPPQEQVKEEGVCVSGNAQTEQVQGDKAPSPDKKAEFRKQTTDAKSPVSSLSAESDHRAMIDNQAEARQSTNDKEMVENQDTNKEQADLPSMIVDECGEKLEVSIKTETGNEIEGPTKVK</sequence>
<dbReference type="CDD" id="cd11660">
    <property type="entry name" value="SANT_TRF"/>
    <property type="match status" value="1"/>
</dbReference>
<evidence type="ECO:0000313" key="6">
    <source>
        <dbReference type="EMBL" id="KAB1227557.1"/>
    </source>
</evidence>
<gene>
    <name evidence="6" type="ORF">CJ030_MR1G019983</name>
</gene>
<dbReference type="PANTHER" id="PTHR47206:SF1">
    <property type="entry name" value="HOMEODOMAIN-LIKE SUPERFAMILY PROTEIN"/>
    <property type="match status" value="1"/>
</dbReference>
<feature type="compositionally biased region" description="Basic and acidic residues" evidence="3">
    <location>
        <begin position="560"/>
        <end position="576"/>
    </location>
</feature>
<feature type="compositionally biased region" description="Polar residues" evidence="3">
    <location>
        <begin position="346"/>
        <end position="364"/>
    </location>
</feature>
<feature type="compositionally biased region" description="Basic and acidic residues" evidence="3">
    <location>
        <begin position="518"/>
        <end position="531"/>
    </location>
</feature>
<dbReference type="PROSITE" id="PS50090">
    <property type="entry name" value="MYB_LIKE"/>
    <property type="match status" value="1"/>
</dbReference>
<dbReference type="SMART" id="SM00717">
    <property type="entry name" value="SANT"/>
    <property type="match status" value="1"/>
</dbReference>
<dbReference type="SUPFAM" id="SSF46689">
    <property type="entry name" value="Homeodomain-like"/>
    <property type="match status" value="1"/>
</dbReference>
<feature type="region of interest" description="Disordered" evidence="3">
    <location>
        <begin position="147"/>
        <end position="207"/>
    </location>
</feature>
<proteinExistence type="predicted"/>
<dbReference type="PROSITE" id="PS51294">
    <property type="entry name" value="HTH_MYB"/>
    <property type="match status" value="1"/>
</dbReference>
<feature type="compositionally biased region" description="Polar residues" evidence="3">
    <location>
        <begin position="532"/>
        <end position="542"/>
    </location>
</feature>
<organism evidence="6 7">
    <name type="scientific">Morella rubra</name>
    <name type="common">Chinese bayberry</name>
    <dbReference type="NCBI Taxonomy" id="262757"/>
    <lineage>
        <taxon>Eukaryota</taxon>
        <taxon>Viridiplantae</taxon>
        <taxon>Streptophyta</taxon>
        <taxon>Embryophyta</taxon>
        <taxon>Tracheophyta</taxon>
        <taxon>Spermatophyta</taxon>
        <taxon>Magnoliopsida</taxon>
        <taxon>eudicotyledons</taxon>
        <taxon>Gunneridae</taxon>
        <taxon>Pentapetalae</taxon>
        <taxon>rosids</taxon>
        <taxon>fabids</taxon>
        <taxon>Fagales</taxon>
        <taxon>Myricaceae</taxon>
        <taxon>Morella</taxon>
    </lineage>
</organism>
<dbReference type="InterPro" id="IPR001005">
    <property type="entry name" value="SANT/Myb"/>
</dbReference>
<reference evidence="6 7" key="1">
    <citation type="journal article" date="2019" name="Plant Biotechnol. J.">
        <title>The red bayberry genome and genetic basis of sex determination.</title>
        <authorList>
            <person name="Jia H.M."/>
            <person name="Jia H.J."/>
            <person name="Cai Q.L."/>
            <person name="Wang Y."/>
            <person name="Zhao H.B."/>
            <person name="Yang W.F."/>
            <person name="Wang G.Y."/>
            <person name="Li Y.H."/>
            <person name="Zhan D.L."/>
            <person name="Shen Y.T."/>
            <person name="Niu Q.F."/>
            <person name="Chang L."/>
            <person name="Qiu J."/>
            <person name="Zhao L."/>
            <person name="Xie H.B."/>
            <person name="Fu W.Y."/>
            <person name="Jin J."/>
            <person name="Li X.W."/>
            <person name="Jiao Y."/>
            <person name="Zhou C.C."/>
            <person name="Tu T."/>
            <person name="Chai C.Y."/>
            <person name="Gao J.L."/>
            <person name="Fan L.J."/>
            <person name="van de Weg E."/>
            <person name="Wang J.Y."/>
            <person name="Gao Z.S."/>
        </authorList>
    </citation>
    <scope>NUCLEOTIDE SEQUENCE [LARGE SCALE GENOMIC DNA]</scope>
    <source>
        <tissue evidence="6">Leaves</tissue>
    </source>
</reference>
<dbReference type="InterPro" id="IPR009057">
    <property type="entry name" value="Homeodomain-like_sf"/>
</dbReference>
<name>A0A6A1WUZ7_9ROSI</name>
<dbReference type="Proteomes" id="UP000516437">
    <property type="component" value="Chromosome 1"/>
</dbReference>
<dbReference type="Pfam" id="PF00249">
    <property type="entry name" value="Myb_DNA-binding"/>
    <property type="match status" value="1"/>
</dbReference>
<dbReference type="GO" id="GO:0005634">
    <property type="term" value="C:nucleus"/>
    <property type="evidence" value="ECO:0007669"/>
    <property type="project" value="UniProtKB-SubCell"/>
</dbReference>
<dbReference type="EMBL" id="RXIC02000019">
    <property type="protein sequence ID" value="KAB1227557.1"/>
    <property type="molecule type" value="Genomic_DNA"/>
</dbReference>
<keyword evidence="2" id="KW-0539">Nucleus</keyword>
<comment type="subcellular location">
    <subcellularLocation>
        <location evidence="1">Nucleus</location>
    </subcellularLocation>
</comment>
<accession>A0A6A1WUZ7</accession>
<dbReference type="Gene3D" id="1.10.10.60">
    <property type="entry name" value="Homeodomain-like"/>
    <property type="match status" value="1"/>
</dbReference>
<feature type="region of interest" description="Disordered" evidence="3">
    <location>
        <begin position="507"/>
        <end position="580"/>
    </location>
</feature>
<evidence type="ECO:0000256" key="2">
    <source>
        <dbReference type="ARBA" id="ARBA00023242"/>
    </source>
</evidence>
<dbReference type="InterPro" id="IPR017930">
    <property type="entry name" value="Myb_dom"/>
</dbReference>
<dbReference type="OrthoDB" id="608866at2759"/>
<evidence type="ECO:0000313" key="7">
    <source>
        <dbReference type="Proteomes" id="UP000516437"/>
    </source>
</evidence>
<comment type="caution">
    <text evidence="6">The sequence shown here is derived from an EMBL/GenBank/DDBJ whole genome shotgun (WGS) entry which is preliminary data.</text>
</comment>
<feature type="region of interest" description="Disordered" evidence="3">
    <location>
        <begin position="478"/>
        <end position="497"/>
    </location>
</feature>
<dbReference type="PANTHER" id="PTHR47206">
    <property type="entry name" value="HOMEODOMAIN-LIKE SUPERFAMILY PROTEIN"/>
    <property type="match status" value="1"/>
</dbReference>
<feature type="domain" description="HTH myb-type" evidence="5">
    <location>
        <begin position="200"/>
        <end position="256"/>
    </location>
</feature>
<evidence type="ECO:0000259" key="5">
    <source>
        <dbReference type="PROSITE" id="PS51294"/>
    </source>
</evidence>
<feature type="compositionally biased region" description="Polar residues" evidence="3">
    <location>
        <begin position="147"/>
        <end position="184"/>
    </location>
</feature>
<evidence type="ECO:0000256" key="3">
    <source>
        <dbReference type="SAM" id="MobiDB-lite"/>
    </source>
</evidence>
<keyword evidence="7" id="KW-1185">Reference proteome</keyword>
<protein>
    <submittedName>
        <fullName evidence="6">Uncharacterized protein</fullName>
    </submittedName>
</protein>
<feature type="region of interest" description="Disordered" evidence="3">
    <location>
        <begin position="345"/>
        <end position="364"/>
    </location>
</feature>
<feature type="domain" description="Myb-like" evidence="4">
    <location>
        <begin position="199"/>
        <end position="248"/>
    </location>
</feature>
<evidence type="ECO:0000259" key="4">
    <source>
        <dbReference type="PROSITE" id="PS50090"/>
    </source>
</evidence>
<dbReference type="AlphaFoldDB" id="A0A6A1WUZ7"/>
<evidence type="ECO:0000256" key="1">
    <source>
        <dbReference type="ARBA" id="ARBA00004123"/>
    </source>
</evidence>